<dbReference type="Proteomes" id="UP000801492">
    <property type="component" value="Unassembled WGS sequence"/>
</dbReference>
<gene>
    <name evidence="1" type="ORF">ILUMI_06508</name>
</gene>
<dbReference type="EMBL" id="VTPC01002695">
    <property type="protein sequence ID" value="KAF2899668.1"/>
    <property type="molecule type" value="Genomic_DNA"/>
</dbReference>
<name>A0A8K0GIZ8_IGNLU</name>
<protein>
    <recommendedName>
        <fullName evidence="3">HTH CENPB-type domain-containing protein</fullName>
    </recommendedName>
</protein>
<dbReference type="OrthoDB" id="10031330at2759"/>
<reference evidence="1" key="1">
    <citation type="submission" date="2019-08" db="EMBL/GenBank/DDBJ databases">
        <title>The genome of the North American firefly Photinus pyralis.</title>
        <authorList>
            <consortium name="Photinus pyralis genome working group"/>
            <person name="Fallon T.R."/>
            <person name="Sander Lower S.E."/>
            <person name="Weng J.-K."/>
        </authorList>
    </citation>
    <scope>NUCLEOTIDE SEQUENCE</scope>
    <source>
        <strain evidence="1">TRF0915ILg1</strain>
        <tissue evidence="1">Whole body</tissue>
    </source>
</reference>
<evidence type="ECO:0000313" key="2">
    <source>
        <dbReference type="Proteomes" id="UP000801492"/>
    </source>
</evidence>
<evidence type="ECO:0000313" key="1">
    <source>
        <dbReference type="EMBL" id="KAF2899668.1"/>
    </source>
</evidence>
<proteinExistence type="predicted"/>
<sequence>MLKKHCNYSKEQLKNALEEVKRALASRMFGVSRATLTAKIEKVYPEDCRSGRSTILTEAKETILLNWIISVGKTGFRVTKDQLLDSVTLLIKKLKRQNDFHDDRPGRKWSRKLLVLVTQYRGLEARRSQITDSNWKPHQDERRMGMP</sequence>
<evidence type="ECO:0008006" key="3">
    <source>
        <dbReference type="Google" id="ProtNLM"/>
    </source>
</evidence>
<accession>A0A8K0GIZ8</accession>
<dbReference type="AlphaFoldDB" id="A0A8K0GIZ8"/>
<keyword evidence="2" id="KW-1185">Reference proteome</keyword>
<organism evidence="1 2">
    <name type="scientific">Ignelater luminosus</name>
    <name type="common">Cucubano</name>
    <name type="synonym">Pyrophorus luminosus</name>
    <dbReference type="NCBI Taxonomy" id="2038154"/>
    <lineage>
        <taxon>Eukaryota</taxon>
        <taxon>Metazoa</taxon>
        <taxon>Ecdysozoa</taxon>
        <taxon>Arthropoda</taxon>
        <taxon>Hexapoda</taxon>
        <taxon>Insecta</taxon>
        <taxon>Pterygota</taxon>
        <taxon>Neoptera</taxon>
        <taxon>Endopterygota</taxon>
        <taxon>Coleoptera</taxon>
        <taxon>Polyphaga</taxon>
        <taxon>Elateriformia</taxon>
        <taxon>Elateroidea</taxon>
        <taxon>Elateridae</taxon>
        <taxon>Agrypninae</taxon>
        <taxon>Pyrophorini</taxon>
        <taxon>Ignelater</taxon>
    </lineage>
</organism>
<comment type="caution">
    <text evidence="1">The sequence shown here is derived from an EMBL/GenBank/DDBJ whole genome shotgun (WGS) entry which is preliminary data.</text>
</comment>